<dbReference type="RefSeq" id="XP_033674892.1">
    <property type="nucleotide sequence ID" value="XM_033811076.1"/>
</dbReference>
<dbReference type="OrthoDB" id="3639461at2759"/>
<gene>
    <name evidence="1" type="ORF">M409DRAFT_48900</name>
</gene>
<name>A0A6A6D4E4_ZASCE</name>
<proteinExistence type="predicted"/>
<keyword evidence="2" id="KW-1185">Reference proteome</keyword>
<dbReference type="PANTHER" id="PTHR42085:SF1">
    <property type="entry name" value="F-BOX DOMAIN-CONTAINING PROTEIN"/>
    <property type="match status" value="1"/>
</dbReference>
<dbReference type="Proteomes" id="UP000799537">
    <property type="component" value="Unassembled WGS sequence"/>
</dbReference>
<dbReference type="GeneID" id="54564348"/>
<evidence type="ECO:0000313" key="1">
    <source>
        <dbReference type="EMBL" id="KAF2174003.1"/>
    </source>
</evidence>
<protein>
    <submittedName>
        <fullName evidence="1">Uncharacterized protein</fullName>
    </submittedName>
</protein>
<dbReference type="AlphaFoldDB" id="A0A6A6D4E4"/>
<accession>A0A6A6D4E4</accession>
<organism evidence="1 2">
    <name type="scientific">Zasmidium cellare ATCC 36951</name>
    <dbReference type="NCBI Taxonomy" id="1080233"/>
    <lineage>
        <taxon>Eukaryota</taxon>
        <taxon>Fungi</taxon>
        <taxon>Dikarya</taxon>
        <taxon>Ascomycota</taxon>
        <taxon>Pezizomycotina</taxon>
        <taxon>Dothideomycetes</taxon>
        <taxon>Dothideomycetidae</taxon>
        <taxon>Mycosphaerellales</taxon>
        <taxon>Mycosphaerellaceae</taxon>
        <taxon>Zasmidium</taxon>
    </lineage>
</organism>
<dbReference type="InterPro" id="IPR038883">
    <property type="entry name" value="AN11006-like"/>
</dbReference>
<sequence length="220" mass="24672">MPASFLDLAAELRNEIYHEALTHDRENGRTATVALLRTCRQIHSEAQGILHSQSIFLISVSPVECRHQASTMISATSSLKFSGDCLDLPHYRTTTSERELRALPSASLRVPAVKVQIHVADKSPRGRTEQLNQPIHRFIAALWRHMNSDNRDRRVDITLINKTAYAGNTSSAIEHFSGLVFLGPHVKLTMHQFDKTAVDYVESLRKGMLDSSEGTIRDTE</sequence>
<reference evidence="1" key="1">
    <citation type="journal article" date="2020" name="Stud. Mycol.">
        <title>101 Dothideomycetes genomes: a test case for predicting lifestyles and emergence of pathogens.</title>
        <authorList>
            <person name="Haridas S."/>
            <person name="Albert R."/>
            <person name="Binder M."/>
            <person name="Bloem J."/>
            <person name="Labutti K."/>
            <person name="Salamov A."/>
            <person name="Andreopoulos B."/>
            <person name="Baker S."/>
            <person name="Barry K."/>
            <person name="Bills G."/>
            <person name="Bluhm B."/>
            <person name="Cannon C."/>
            <person name="Castanera R."/>
            <person name="Culley D."/>
            <person name="Daum C."/>
            <person name="Ezra D."/>
            <person name="Gonzalez J."/>
            <person name="Henrissat B."/>
            <person name="Kuo A."/>
            <person name="Liang C."/>
            <person name="Lipzen A."/>
            <person name="Lutzoni F."/>
            <person name="Magnuson J."/>
            <person name="Mondo S."/>
            <person name="Nolan M."/>
            <person name="Ohm R."/>
            <person name="Pangilinan J."/>
            <person name="Park H.-J."/>
            <person name="Ramirez L."/>
            <person name="Alfaro M."/>
            <person name="Sun H."/>
            <person name="Tritt A."/>
            <person name="Yoshinaga Y."/>
            <person name="Zwiers L.-H."/>
            <person name="Turgeon B."/>
            <person name="Goodwin S."/>
            <person name="Spatafora J."/>
            <person name="Crous P."/>
            <person name="Grigoriev I."/>
        </authorList>
    </citation>
    <scope>NUCLEOTIDE SEQUENCE</scope>
    <source>
        <strain evidence="1">ATCC 36951</strain>
    </source>
</reference>
<dbReference type="EMBL" id="ML993579">
    <property type="protein sequence ID" value="KAF2174003.1"/>
    <property type="molecule type" value="Genomic_DNA"/>
</dbReference>
<evidence type="ECO:0000313" key="2">
    <source>
        <dbReference type="Proteomes" id="UP000799537"/>
    </source>
</evidence>
<dbReference type="PANTHER" id="PTHR42085">
    <property type="entry name" value="F-BOX DOMAIN-CONTAINING PROTEIN"/>
    <property type="match status" value="1"/>
</dbReference>